<evidence type="ECO:0000313" key="3">
    <source>
        <dbReference type="Proteomes" id="UP000184327"/>
    </source>
</evidence>
<proteinExistence type="predicted"/>
<evidence type="ECO:0000313" key="2">
    <source>
        <dbReference type="EMBL" id="SHE58485.1"/>
    </source>
</evidence>
<accession>A0A1M4UPA3</accession>
<gene>
    <name evidence="2" type="ORF">SAMN02745117_00534</name>
</gene>
<feature type="transmembrane region" description="Helical" evidence="1">
    <location>
        <begin position="76"/>
        <end position="99"/>
    </location>
</feature>
<keyword evidence="1" id="KW-0812">Transmembrane</keyword>
<dbReference type="AlphaFoldDB" id="A0A1M4UPA3"/>
<organism evidence="2 3">
    <name type="scientific">Lampropedia hyalina DSM 16112</name>
    <dbReference type="NCBI Taxonomy" id="1122156"/>
    <lineage>
        <taxon>Bacteria</taxon>
        <taxon>Pseudomonadati</taxon>
        <taxon>Pseudomonadota</taxon>
        <taxon>Betaproteobacteria</taxon>
        <taxon>Burkholderiales</taxon>
        <taxon>Comamonadaceae</taxon>
        <taxon>Lampropedia</taxon>
    </lineage>
</organism>
<keyword evidence="1" id="KW-0472">Membrane</keyword>
<keyword evidence="3" id="KW-1185">Reference proteome</keyword>
<evidence type="ECO:0000256" key="1">
    <source>
        <dbReference type="SAM" id="Phobius"/>
    </source>
</evidence>
<feature type="transmembrane region" description="Helical" evidence="1">
    <location>
        <begin position="153"/>
        <end position="173"/>
    </location>
</feature>
<feature type="transmembrane region" description="Helical" evidence="1">
    <location>
        <begin position="35"/>
        <end position="56"/>
    </location>
</feature>
<dbReference type="EMBL" id="FQUZ01000004">
    <property type="protein sequence ID" value="SHE58485.1"/>
    <property type="molecule type" value="Genomic_DNA"/>
</dbReference>
<dbReference type="STRING" id="1122156.SAMN02745117_00534"/>
<protein>
    <submittedName>
        <fullName evidence="2">Uncharacterized membrane protein</fullName>
    </submittedName>
</protein>
<dbReference type="Proteomes" id="UP000184327">
    <property type="component" value="Unassembled WGS sequence"/>
</dbReference>
<sequence length="456" mass="50205">MGLQTFPYTAPSATLPKVANMQKWKWTLNRYSRRLWVRASFFSLLGVATALCAAWFKDWIPPGWGDHIGAQAVDDILKIIASSMLAVTTFSLGIVVSAYSSASNSATPRATPLLTSDTTAHNALSTFIGAFLFSIVGIVALKTGVYEQQGRVLLFMMTVLVIVLIVYTLLRWIHHLSQLGRLGSTVDKLEEVACRSLRQHLQEPFLGGREWPTEHEQPAGTQALTAPQCGYVQAVDMAAIVQAMQAHHLEAVYLCARPGRLVDPNVPLLYLRPSPQAAADETDGEASRQALETALRAAFSIGTSRSFDFDPRFGMIVMSEVASKALSSAINDSGTVIDLIGRAVRVFRIWVDYPAEKAELRYEHIWVPPLPLSDYFDDFFPVVSRDGAGLAEVGVRLQKALLALARTGDPEMIRLAQRHAQHALQHAEKALPFDFELEPIRAIHAQIQQMAASSTR</sequence>
<keyword evidence="1" id="KW-1133">Transmembrane helix</keyword>
<dbReference type="Pfam" id="PF10011">
    <property type="entry name" value="DUF2254"/>
    <property type="match status" value="1"/>
</dbReference>
<dbReference type="InterPro" id="IPR018723">
    <property type="entry name" value="DUF2254_membrane"/>
</dbReference>
<name>A0A1M4UPA3_9BURK</name>
<reference evidence="2 3" key="1">
    <citation type="submission" date="2016-11" db="EMBL/GenBank/DDBJ databases">
        <authorList>
            <person name="Jaros S."/>
            <person name="Januszkiewicz K."/>
            <person name="Wedrychowicz H."/>
        </authorList>
    </citation>
    <scope>NUCLEOTIDE SEQUENCE [LARGE SCALE GENOMIC DNA]</scope>
    <source>
        <strain evidence="2 3">DSM 16112</strain>
    </source>
</reference>
<feature type="transmembrane region" description="Helical" evidence="1">
    <location>
        <begin position="120"/>
        <end position="141"/>
    </location>
</feature>